<organism evidence="2 3">
    <name type="scientific">Chryseobacterium defluvii</name>
    <dbReference type="NCBI Taxonomy" id="160396"/>
    <lineage>
        <taxon>Bacteria</taxon>
        <taxon>Pseudomonadati</taxon>
        <taxon>Bacteroidota</taxon>
        <taxon>Flavobacteriia</taxon>
        <taxon>Flavobacteriales</taxon>
        <taxon>Weeksellaceae</taxon>
        <taxon>Chryseobacterium group</taxon>
        <taxon>Chryseobacterium</taxon>
    </lineage>
</organism>
<proteinExistence type="predicted"/>
<evidence type="ECO:0000313" key="3">
    <source>
        <dbReference type="Proteomes" id="UP000592180"/>
    </source>
</evidence>
<dbReference type="EMBL" id="JACHLE010000001">
    <property type="protein sequence ID" value="MBB4805782.1"/>
    <property type="molecule type" value="Genomic_DNA"/>
</dbReference>
<dbReference type="AlphaFoldDB" id="A0A840KFR8"/>
<name>A0A840KFR8_9FLAO</name>
<keyword evidence="3" id="KW-1185">Reference proteome</keyword>
<protein>
    <submittedName>
        <fullName evidence="2">Uncharacterized protein</fullName>
    </submittedName>
</protein>
<evidence type="ECO:0000256" key="1">
    <source>
        <dbReference type="SAM" id="SignalP"/>
    </source>
</evidence>
<accession>A0A840KFR8</accession>
<feature type="chain" id="PRO_5032532904" evidence="1">
    <location>
        <begin position="26"/>
        <end position="372"/>
    </location>
</feature>
<dbReference type="Gene3D" id="2.60.40.3620">
    <property type="match status" value="1"/>
</dbReference>
<sequence>MKKLYTTIGLFIATLFSAQVPQAFSYQTIAFNASGAPIANGNVSLRVSIMENGATGTVLYTETHNKTTNAKGLVNLNIGQGTPATGNFGGINWGTNTKFVKVEMDPQGGSNYTNVGVNQLMSVPYAQVSKTVVTGAGQGITLVSPNGTNYTLSVNDAGTLSLPTNSGTSGNNLPSNLYMYGSYNSFNASSAELLRGNGLPKVGYKYFQANTQVKFLASPGNGAQTYGSDSFGSLVANGGNYNISSNGFYQVLVDYNTVTTIGANFENFSPQIQFTSLSSPVPTTSVSYNTSTGKFTINVNGVTTSNGGTFYLRLAALGPNSEDIGDNLNDGSFDINGDPITFPNLSPTIPKNYKIEFNINFDATGTYTITQI</sequence>
<dbReference type="Proteomes" id="UP000592180">
    <property type="component" value="Unassembled WGS sequence"/>
</dbReference>
<feature type="signal peptide" evidence="1">
    <location>
        <begin position="1"/>
        <end position="25"/>
    </location>
</feature>
<dbReference type="RefSeq" id="WP_184185536.1">
    <property type="nucleotide sequence ID" value="NZ_JACHLE010000001.1"/>
</dbReference>
<keyword evidence="1" id="KW-0732">Signal</keyword>
<comment type="caution">
    <text evidence="2">The sequence shown here is derived from an EMBL/GenBank/DDBJ whole genome shotgun (WGS) entry which is preliminary data.</text>
</comment>
<gene>
    <name evidence="2" type="ORF">HNP38_001054</name>
</gene>
<evidence type="ECO:0000313" key="2">
    <source>
        <dbReference type="EMBL" id="MBB4805782.1"/>
    </source>
</evidence>
<reference evidence="2 3" key="1">
    <citation type="submission" date="2020-08" db="EMBL/GenBank/DDBJ databases">
        <title>Functional genomics of gut bacteria from endangered species of beetles.</title>
        <authorList>
            <person name="Carlos-Shanley C."/>
        </authorList>
    </citation>
    <scope>NUCLEOTIDE SEQUENCE [LARGE SCALE GENOMIC DNA]</scope>
    <source>
        <strain evidence="2 3">S00151</strain>
    </source>
</reference>